<evidence type="ECO:0000313" key="2">
    <source>
        <dbReference type="Proteomes" id="UP001270362"/>
    </source>
</evidence>
<gene>
    <name evidence="1" type="ORF">B0T22DRAFT_517136</name>
</gene>
<dbReference type="AlphaFoldDB" id="A0AAE0X5D0"/>
<organism evidence="1 2">
    <name type="scientific">Podospora appendiculata</name>
    <dbReference type="NCBI Taxonomy" id="314037"/>
    <lineage>
        <taxon>Eukaryota</taxon>
        <taxon>Fungi</taxon>
        <taxon>Dikarya</taxon>
        <taxon>Ascomycota</taxon>
        <taxon>Pezizomycotina</taxon>
        <taxon>Sordariomycetes</taxon>
        <taxon>Sordariomycetidae</taxon>
        <taxon>Sordariales</taxon>
        <taxon>Podosporaceae</taxon>
        <taxon>Podospora</taxon>
    </lineage>
</organism>
<proteinExistence type="predicted"/>
<dbReference type="SUPFAM" id="SSF56112">
    <property type="entry name" value="Protein kinase-like (PK-like)"/>
    <property type="match status" value="1"/>
</dbReference>
<dbReference type="EMBL" id="JAULSO010000003">
    <property type="protein sequence ID" value="KAK3685224.1"/>
    <property type="molecule type" value="Genomic_DNA"/>
</dbReference>
<dbReference type="InterPro" id="IPR011009">
    <property type="entry name" value="Kinase-like_dom_sf"/>
</dbReference>
<evidence type="ECO:0000313" key="1">
    <source>
        <dbReference type="EMBL" id="KAK3685224.1"/>
    </source>
</evidence>
<dbReference type="Gene3D" id="1.10.510.10">
    <property type="entry name" value="Transferase(Phosphotransferase) domain 1"/>
    <property type="match status" value="1"/>
</dbReference>
<reference evidence="1" key="2">
    <citation type="submission" date="2023-06" db="EMBL/GenBank/DDBJ databases">
        <authorList>
            <consortium name="Lawrence Berkeley National Laboratory"/>
            <person name="Haridas S."/>
            <person name="Hensen N."/>
            <person name="Bonometti L."/>
            <person name="Westerberg I."/>
            <person name="Brannstrom I.O."/>
            <person name="Guillou S."/>
            <person name="Cros-Aarteil S."/>
            <person name="Calhoun S."/>
            <person name="Kuo A."/>
            <person name="Mondo S."/>
            <person name="Pangilinan J."/>
            <person name="Riley R."/>
            <person name="Labutti K."/>
            <person name="Andreopoulos B."/>
            <person name="Lipzen A."/>
            <person name="Chen C."/>
            <person name="Yanf M."/>
            <person name="Daum C."/>
            <person name="Ng V."/>
            <person name="Clum A."/>
            <person name="Steindorff A."/>
            <person name="Ohm R."/>
            <person name="Martin F."/>
            <person name="Silar P."/>
            <person name="Natvig D."/>
            <person name="Lalanne C."/>
            <person name="Gautier V."/>
            <person name="Ament-Velasquez S.L."/>
            <person name="Kruys A."/>
            <person name="Hutchinson M.I."/>
            <person name="Powell A.J."/>
            <person name="Barry K."/>
            <person name="Miller A.N."/>
            <person name="Grigoriev I.V."/>
            <person name="Debuchy R."/>
            <person name="Gladieux P."/>
            <person name="Thoren M.H."/>
            <person name="Johannesson H."/>
        </authorList>
    </citation>
    <scope>NUCLEOTIDE SEQUENCE</scope>
    <source>
        <strain evidence="1">CBS 314.62</strain>
    </source>
</reference>
<evidence type="ECO:0008006" key="3">
    <source>
        <dbReference type="Google" id="ProtNLM"/>
    </source>
</evidence>
<protein>
    <recommendedName>
        <fullName evidence="3">Protein kinase domain-containing protein</fullName>
    </recommendedName>
</protein>
<reference evidence="1" key="1">
    <citation type="journal article" date="2023" name="Mol. Phylogenet. Evol.">
        <title>Genome-scale phylogeny and comparative genomics of the fungal order Sordariales.</title>
        <authorList>
            <person name="Hensen N."/>
            <person name="Bonometti L."/>
            <person name="Westerberg I."/>
            <person name="Brannstrom I.O."/>
            <person name="Guillou S."/>
            <person name="Cros-Aarteil S."/>
            <person name="Calhoun S."/>
            <person name="Haridas S."/>
            <person name="Kuo A."/>
            <person name="Mondo S."/>
            <person name="Pangilinan J."/>
            <person name="Riley R."/>
            <person name="LaButti K."/>
            <person name="Andreopoulos B."/>
            <person name="Lipzen A."/>
            <person name="Chen C."/>
            <person name="Yan M."/>
            <person name="Daum C."/>
            <person name="Ng V."/>
            <person name="Clum A."/>
            <person name="Steindorff A."/>
            <person name="Ohm R.A."/>
            <person name="Martin F."/>
            <person name="Silar P."/>
            <person name="Natvig D.O."/>
            <person name="Lalanne C."/>
            <person name="Gautier V."/>
            <person name="Ament-Velasquez S.L."/>
            <person name="Kruys A."/>
            <person name="Hutchinson M.I."/>
            <person name="Powell A.J."/>
            <person name="Barry K."/>
            <person name="Miller A.N."/>
            <person name="Grigoriev I.V."/>
            <person name="Debuchy R."/>
            <person name="Gladieux P."/>
            <person name="Hiltunen Thoren M."/>
            <person name="Johannesson H."/>
        </authorList>
    </citation>
    <scope>NUCLEOTIDE SEQUENCE</scope>
    <source>
        <strain evidence="1">CBS 314.62</strain>
    </source>
</reference>
<dbReference type="Proteomes" id="UP001270362">
    <property type="component" value="Unassembled WGS sequence"/>
</dbReference>
<comment type="caution">
    <text evidence="1">The sequence shown here is derived from an EMBL/GenBank/DDBJ whole genome shotgun (WGS) entry which is preliminary data.</text>
</comment>
<sequence length="361" mass="40975">MAIPTGYQIRCDRDPLNAQSEYRYIRPLGQGAQSKAELVLSIADNKVVVRKTPTTAEVVKVSEVVEEIWEIKVLDYLERSNLSRFPLTPRWAQYMEVKTVLVKHDQSEQAEHWPISYWEFYNGSALDGRLDPSAPPLPVALLARCSSQVCQTLEVMYQAAARPVWHCDLHEGNIWLHWDNASLLSFFIGDFGYSQIGSSHRGGDQEPLSPRDVLQLRESMRHILLASNSRMVARGAIRLGPQSNSLYQMLDRLLDNLKTVGDQIRRSVNVNEDARPPSLMGIINDATQLESIAQAVEEHIDEFDTYVSWAKQLLPTRQSLKPLTLWNPPSRVDKARQLNELAEHLVSGPCTMVPVYFLDDK</sequence>
<accession>A0AAE0X5D0</accession>
<keyword evidence="2" id="KW-1185">Reference proteome</keyword>
<name>A0AAE0X5D0_9PEZI</name>